<name>D7CVV5_TRURR</name>
<protein>
    <submittedName>
        <fullName evidence="4">Heat shock protein Hsp20</fullName>
    </submittedName>
</protein>
<dbReference type="eggNOG" id="COG0071">
    <property type="taxonomic scope" value="Bacteria"/>
</dbReference>
<sequence length="155" mass="17073">MAMVRAQDARPVPVQRWDLTEGAGSLFREFDRLFEQLASPMLNTSSWAYGYPVDLYETADNVVLEMAVPGVHVQDLDVSVEGRQLTISGTLPNVADEGRRYWLQTIPRGQFSRTVSLPASVELDNIQASVHEGLLTLTMPKAAAAKARKIEITSG</sequence>
<organism evidence="4 5">
    <name type="scientific">Truepera radiovictrix (strain DSM 17093 / CIP 108686 / LMG 22925 / RQ-24)</name>
    <dbReference type="NCBI Taxonomy" id="649638"/>
    <lineage>
        <taxon>Bacteria</taxon>
        <taxon>Thermotogati</taxon>
        <taxon>Deinococcota</taxon>
        <taxon>Deinococci</taxon>
        <taxon>Trueperales</taxon>
        <taxon>Trueperaceae</taxon>
        <taxon>Truepera</taxon>
    </lineage>
</organism>
<evidence type="ECO:0000313" key="5">
    <source>
        <dbReference type="Proteomes" id="UP000000379"/>
    </source>
</evidence>
<dbReference type="InterPro" id="IPR002068">
    <property type="entry name" value="A-crystallin/Hsp20_dom"/>
</dbReference>
<dbReference type="SUPFAM" id="SSF49764">
    <property type="entry name" value="HSP20-like chaperones"/>
    <property type="match status" value="1"/>
</dbReference>
<reference evidence="4 5" key="2">
    <citation type="journal article" date="2011" name="Stand. Genomic Sci.">
        <title>Complete genome sequence of Truepera radiovictrix type strain (RQ-24).</title>
        <authorList>
            <person name="Ivanova N."/>
            <person name="Rohde C."/>
            <person name="Munk C."/>
            <person name="Nolan M."/>
            <person name="Lucas S."/>
            <person name="Del Rio T.G."/>
            <person name="Tice H."/>
            <person name="Deshpande S."/>
            <person name="Cheng J.F."/>
            <person name="Tapia R."/>
            <person name="Han C."/>
            <person name="Goodwin L."/>
            <person name="Pitluck S."/>
            <person name="Liolios K."/>
            <person name="Mavromatis K."/>
            <person name="Mikhailova N."/>
            <person name="Pati A."/>
            <person name="Chen A."/>
            <person name="Palaniappan K."/>
            <person name="Land M."/>
            <person name="Hauser L."/>
            <person name="Chang Y.J."/>
            <person name="Jeffries C.D."/>
            <person name="Brambilla E."/>
            <person name="Rohde M."/>
            <person name="Goker M."/>
            <person name="Tindall B.J."/>
            <person name="Woyke T."/>
            <person name="Bristow J."/>
            <person name="Eisen J.A."/>
            <person name="Markowitz V."/>
            <person name="Hugenholtz P."/>
            <person name="Kyrpides N.C."/>
            <person name="Klenk H.P."/>
            <person name="Lapidus A."/>
        </authorList>
    </citation>
    <scope>NUCLEOTIDE SEQUENCE [LARGE SCALE GENOMIC DNA]</scope>
    <source>
        <strain evidence="5">DSM 17093 / CIP 108686 / LMG 22925 / RQ-24</strain>
    </source>
</reference>
<dbReference type="InterPro" id="IPR008978">
    <property type="entry name" value="HSP20-like_chaperone"/>
</dbReference>
<accession>D7CVV5</accession>
<keyword evidence="5" id="KW-1185">Reference proteome</keyword>
<evidence type="ECO:0000256" key="2">
    <source>
        <dbReference type="RuleBase" id="RU003616"/>
    </source>
</evidence>
<dbReference type="EMBL" id="CP002049">
    <property type="protein sequence ID" value="ADI16016.1"/>
    <property type="molecule type" value="Genomic_DNA"/>
</dbReference>
<evidence type="ECO:0000313" key="4">
    <source>
        <dbReference type="EMBL" id="ADI16016.1"/>
    </source>
</evidence>
<comment type="similarity">
    <text evidence="1 2">Belongs to the small heat shock protein (HSP20) family.</text>
</comment>
<dbReference type="Gene3D" id="2.60.40.790">
    <property type="match status" value="1"/>
</dbReference>
<evidence type="ECO:0000259" key="3">
    <source>
        <dbReference type="PROSITE" id="PS01031"/>
    </source>
</evidence>
<reference evidence="5" key="1">
    <citation type="submission" date="2010-05" db="EMBL/GenBank/DDBJ databases">
        <title>The complete genome of Truepera radiovictris DSM 17093.</title>
        <authorList>
            <consortium name="US DOE Joint Genome Institute (JGI-PGF)"/>
            <person name="Lucas S."/>
            <person name="Copeland A."/>
            <person name="Lapidus A."/>
            <person name="Glavina del Rio T."/>
            <person name="Dalin E."/>
            <person name="Tice H."/>
            <person name="Bruce D."/>
            <person name="Goodwin L."/>
            <person name="Pitluck S."/>
            <person name="Kyrpides N."/>
            <person name="Mavromatis K."/>
            <person name="Ovchinnikova G."/>
            <person name="Munk A.C."/>
            <person name="Detter J.C."/>
            <person name="Han C."/>
            <person name="Tapia R."/>
            <person name="Land M."/>
            <person name="Hauser L."/>
            <person name="Markowitz V."/>
            <person name="Cheng J.-F."/>
            <person name="Hugenholtz P."/>
            <person name="Woyke T."/>
            <person name="Wu D."/>
            <person name="Tindall B."/>
            <person name="Pomrenke H.G."/>
            <person name="Brambilla E."/>
            <person name="Klenk H.-P."/>
            <person name="Eisen J.A."/>
        </authorList>
    </citation>
    <scope>NUCLEOTIDE SEQUENCE [LARGE SCALE GENOMIC DNA]</scope>
    <source>
        <strain evidence="5">DSM 17093 / CIP 108686 / LMG 22925 / RQ-24</strain>
    </source>
</reference>
<keyword evidence="4" id="KW-0346">Stress response</keyword>
<dbReference type="PROSITE" id="PS01031">
    <property type="entry name" value="SHSP"/>
    <property type="match status" value="1"/>
</dbReference>
<proteinExistence type="inferred from homology"/>
<dbReference type="HOGENOM" id="CLU_046737_12_2_0"/>
<feature type="domain" description="SHSP" evidence="3">
    <location>
        <begin position="44"/>
        <end position="155"/>
    </location>
</feature>
<dbReference type="CDD" id="cd06464">
    <property type="entry name" value="ACD_sHsps-like"/>
    <property type="match status" value="1"/>
</dbReference>
<dbReference type="OrthoDB" id="9811615at2"/>
<dbReference type="InterPro" id="IPR031107">
    <property type="entry name" value="Small_HSP"/>
</dbReference>
<dbReference type="AlphaFoldDB" id="D7CVV5"/>
<dbReference type="STRING" id="649638.Trad_2918"/>
<dbReference type="KEGG" id="tra:Trad_2918"/>
<evidence type="ECO:0000256" key="1">
    <source>
        <dbReference type="PROSITE-ProRule" id="PRU00285"/>
    </source>
</evidence>
<gene>
    <name evidence="4" type="ordered locus">Trad_2918</name>
</gene>
<dbReference type="PANTHER" id="PTHR11527">
    <property type="entry name" value="HEAT-SHOCK PROTEIN 20 FAMILY MEMBER"/>
    <property type="match status" value="1"/>
</dbReference>
<dbReference type="Proteomes" id="UP000000379">
    <property type="component" value="Chromosome"/>
</dbReference>
<dbReference type="Pfam" id="PF00011">
    <property type="entry name" value="HSP20"/>
    <property type="match status" value="1"/>
</dbReference>